<sequence length="264" mass="31335">MPKEKQKLSALVITYNEIGYIEKCIESVEFADEIIVVDSYSTDGTYEYLKEHPRVKVIQHPFSNFTQQKSFALKQASNDWVLFLDADEVVSQKLQVEVSATINSETDVAAFWFYRKFMFLKRPLHFSGWQTDKNYRLFRKSKARFSDKKIVHETLIVNGSSGILREKLTHFCYKSYEDYKGKMLKYGRLKAKEDFYRERRYNVLSLVFKPLWKFINHYLIRLGILDGKKGITICYLNALGDLERYRELKKLEKKNELAYYLVMP</sequence>
<keyword evidence="3" id="KW-0808">Transferase</keyword>
<dbReference type="OrthoDB" id="9815923at2"/>
<dbReference type="GO" id="GO:0016740">
    <property type="term" value="F:transferase activity"/>
    <property type="evidence" value="ECO:0007669"/>
    <property type="project" value="UniProtKB-KW"/>
</dbReference>
<accession>A0A3G2L916</accession>
<dbReference type="EMBL" id="CP032050">
    <property type="protein sequence ID" value="AYN68713.1"/>
    <property type="molecule type" value="Genomic_DNA"/>
</dbReference>
<evidence type="ECO:0000259" key="2">
    <source>
        <dbReference type="Pfam" id="PF00535"/>
    </source>
</evidence>
<proteinExistence type="inferred from homology"/>
<dbReference type="PANTHER" id="PTHR43630:SF2">
    <property type="entry name" value="GLYCOSYLTRANSFERASE"/>
    <property type="match status" value="1"/>
</dbReference>
<organism evidence="3 4">
    <name type="scientific">Euzebyella marina</name>
    <dbReference type="NCBI Taxonomy" id="1761453"/>
    <lineage>
        <taxon>Bacteria</taxon>
        <taxon>Pseudomonadati</taxon>
        <taxon>Bacteroidota</taxon>
        <taxon>Flavobacteriia</taxon>
        <taxon>Flavobacteriales</taxon>
        <taxon>Flavobacteriaceae</taxon>
        <taxon>Euzebyella</taxon>
    </lineage>
</organism>
<protein>
    <submittedName>
        <fullName evidence="3">Glycosyltransferase family 2 protein</fullName>
    </submittedName>
</protein>
<dbReference type="Proteomes" id="UP000276309">
    <property type="component" value="Chromosome"/>
</dbReference>
<dbReference type="AlphaFoldDB" id="A0A3G2L916"/>
<comment type="similarity">
    <text evidence="1">Belongs to the glycosyltransferase 2 family. WaaE/KdtX subfamily.</text>
</comment>
<dbReference type="CDD" id="cd02511">
    <property type="entry name" value="Beta4Glucosyltransferase"/>
    <property type="match status" value="1"/>
</dbReference>
<dbReference type="InterPro" id="IPR001173">
    <property type="entry name" value="Glyco_trans_2-like"/>
</dbReference>
<gene>
    <name evidence="3" type="ORF">D1013_15670</name>
</gene>
<dbReference type="Gene3D" id="3.90.550.10">
    <property type="entry name" value="Spore Coat Polysaccharide Biosynthesis Protein SpsA, Chain A"/>
    <property type="match status" value="1"/>
</dbReference>
<name>A0A3G2L916_9FLAO</name>
<evidence type="ECO:0000256" key="1">
    <source>
        <dbReference type="ARBA" id="ARBA00038494"/>
    </source>
</evidence>
<dbReference type="SUPFAM" id="SSF53448">
    <property type="entry name" value="Nucleotide-diphospho-sugar transferases"/>
    <property type="match status" value="1"/>
</dbReference>
<reference evidence="3 4" key="1">
    <citation type="submission" date="2018-08" db="EMBL/GenBank/DDBJ databases">
        <title>The reduced genetic potential of extracellular carbohydrate catabolism in Euzebyella marina RN62, a Flavobacteriia bacterium isolated from the hadal water.</title>
        <authorList>
            <person name="Xue C."/>
        </authorList>
    </citation>
    <scope>NUCLEOTIDE SEQUENCE [LARGE SCALE GENOMIC DNA]</scope>
    <source>
        <strain evidence="3 4">RN62</strain>
    </source>
</reference>
<dbReference type="Pfam" id="PF00535">
    <property type="entry name" value="Glycos_transf_2"/>
    <property type="match status" value="1"/>
</dbReference>
<keyword evidence="4" id="KW-1185">Reference proteome</keyword>
<dbReference type="PANTHER" id="PTHR43630">
    <property type="entry name" value="POLY-BETA-1,6-N-ACETYL-D-GLUCOSAMINE SYNTHASE"/>
    <property type="match status" value="1"/>
</dbReference>
<dbReference type="InterPro" id="IPR029044">
    <property type="entry name" value="Nucleotide-diphossugar_trans"/>
</dbReference>
<evidence type="ECO:0000313" key="3">
    <source>
        <dbReference type="EMBL" id="AYN68713.1"/>
    </source>
</evidence>
<dbReference type="RefSeq" id="WP_121849725.1">
    <property type="nucleotide sequence ID" value="NZ_CP032050.1"/>
</dbReference>
<dbReference type="KEGG" id="emar:D1013_15670"/>
<feature type="domain" description="Glycosyltransferase 2-like" evidence="2">
    <location>
        <begin position="9"/>
        <end position="146"/>
    </location>
</feature>
<evidence type="ECO:0000313" key="4">
    <source>
        <dbReference type="Proteomes" id="UP000276309"/>
    </source>
</evidence>